<dbReference type="InterPro" id="IPR022663">
    <property type="entry name" value="DapB_C"/>
</dbReference>
<comment type="pathway">
    <text evidence="9 13">Amino-acid biosynthesis; L-lysine biosynthesis via DAP pathway; (S)-tetrahydrodipicolinate from L-aspartate: step 4/4.</text>
</comment>
<dbReference type="InterPro" id="IPR023940">
    <property type="entry name" value="DHDPR_bac"/>
</dbReference>
<dbReference type="HAMAP" id="MF_00102">
    <property type="entry name" value="DapB"/>
    <property type="match status" value="1"/>
</dbReference>
<dbReference type="PANTHER" id="PTHR20836:SF0">
    <property type="entry name" value="4-HYDROXY-TETRAHYDRODIPICOLINATE REDUCTASE 1, CHLOROPLASTIC-RELATED"/>
    <property type="match status" value="1"/>
</dbReference>
<evidence type="ECO:0000313" key="16">
    <source>
        <dbReference type="EMBL" id="HIV75156.1"/>
    </source>
</evidence>
<evidence type="ECO:0000256" key="7">
    <source>
        <dbReference type="ARBA" id="ARBA00023027"/>
    </source>
</evidence>
<evidence type="ECO:0000256" key="6">
    <source>
        <dbReference type="ARBA" id="ARBA00023002"/>
    </source>
</evidence>
<reference evidence="16" key="1">
    <citation type="journal article" date="2021" name="PeerJ">
        <title>Extensive microbial diversity within the chicken gut microbiome revealed by metagenomics and culture.</title>
        <authorList>
            <person name="Gilroy R."/>
            <person name="Ravi A."/>
            <person name="Getino M."/>
            <person name="Pursley I."/>
            <person name="Horton D.L."/>
            <person name="Alikhan N.F."/>
            <person name="Baker D."/>
            <person name="Gharbi K."/>
            <person name="Hall N."/>
            <person name="Watson M."/>
            <person name="Adriaenssens E.M."/>
            <person name="Foster-Nyarko E."/>
            <person name="Jarju S."/>
            <person name="Secka A."/>
            <person name="Antonio M."/>
            <person name="Oren A."/>
            <person name="Chaudhuri R.R."/>
            <person name="La Ragione R."/>
            <person name="Hildebrand F."/>
            <person name="Pallen M.J."/>
        </authorList>
    </citation>
    <scope>NUCLEOTIDE SEQUENCE</scope>
    <source>
        <strain evidence="16">CHK169-2315</strain>
    </source>
</reference>
<keyword evidence="3 13" id="KW-0028">Amino-acid biosynthesis</keyword>
<comment type="function">
    <text evidence="13">Catalyzes the conversion of 4-hydroxy-tetrahydrodipicolinate (HTPA) to tetrahydrodipicolinate.</text>
</comment>
<evidence type="ECO:0000313" key="17">
    <source>
        <dbReference type="Proteomes" id="UP000823937"/>
    </source>
</evidence>
<feature type="binding site" evidence="13">
    <location>
        <position position="156"/>
    </location>
    <ligand>
        <name>(S)-2,3,4,5-tetrahydrodipicolinate</name>
        <dbReference type="ChEBI" id="CHEBI:16845"/>
    </ligand>
</feature>
<feature type="binding site" evidence="13">
    <location>
        <position position="59"/>
    </location>
    <ligand>
        <name>NAD(+)</name>
        <dbReference type="ChEBI" id="CHEBI:57540"/>
    </ligand>
</feature>
<evidence type="ECO:0000256" key="13">
    <source>
        <dbReference type="HAMAP-Rule" id="MF_00102"/>
    </source>
</evidence>
<dbReference type="SUPFAM" id="SSF51735">
    <property type="entry name" value="NAD(P)-binding Rossmann-fold domains"/>
    <property type="match status" value="1"/>
</dbReference>
<dbReference type="GO" id="GO:0009089">
    <property type="term" value="P:lysine biosynthetic process via diaminopimelate"/>
    <property type="evidence" value="ECO:0007669"/>
    <property type="project" value="UniProtKB-UniRule"/>
</dbReference>
<proteinExistence type="inferred from homology"/>
<sequence length="268" mass="29351">MMAIKIVLAGPRGKMGTEAIKMIENESNFELVSCIDRKNNGKKLSEVIPSTALQAPIFEDPETCFSSVKADVFIDLTIPNVGYINTKAALEHGVHAVVGTSGFTDEQISELTKIAEAKGIGCIIAPNFALGAVLMMVFSKMAAKYFPDVEVIEKHHDQKIDAPSGTAVKTVEMIKEVREAKQQGHPDEYESVEGARGANIDGIHLHSMRLPGLVAHQEVVFGSKSQLLSIKHDSFHRESFMDGLRLAIEEVSKYKTLVYGLENILDLQ</sequence>
<evidence type="ECO:0000256" key="5">
    <source>
        <dbReference type="ARBA" id="ARBA00022915"/>
    </source>
</evidence>
<reference evidence="16" key="2">
    <citation type="submission" date="2021-04" db="EMBL/GenBank/DDBJ databases">
        <authorList>
            <person name="Gilroy R."/>
        </authorList>
    </citation>
    <scope>NUCLEOTIDE SEQUENCE</scope>
    <source>
        <strain evidence="16">CHK169-2315</strain>
    </source>
</reference>
<feature type="domain" description="Dihydrodipicolinate reductase N-terminal" evidence="14">
    <location>
        <begin position="4"/>
        <end position="128"/>
    </location>
</feature>
<evidence type="ECO:0000259" key="14">
    <source>
        <dbReference type="Pfam" id="PF01113"/>
    </source>
</evidence>
<evidence type="ECO:0000259" key="15">
    <source>
        <dbReference type="Pfam" id="PF05173"/>
    </source>
</evidence>
<accession>A0A9D1PNN9</accession>
<evidence type="ECO:0000256" key="2">
    <source>
        <dbReference type="ARBA" id="ARBA00022490"/>
    </source>
</evidence>
<comment type="subcellular location">
    <subcellularLocation>
        <location evidence="13">Cytoplasm</location>
    </subcellularLocation>
</comment>
<comment type="catalytic activity">
    <reaction evidence="11 13">
        <text>(S)-2,3,4,5-tetrahydrodipicolinate + NADP(+) + H2O = (2S,4S)-4-hydroxy-2,3,4,5-tetrahydrodipicolinate + NADPH + H(+)</text>
        <dbReference type="Rhea" id="RHEA:35331"/>
        <dbReference type="ChEBI" id="CHEBI:15377"/>
        <dbReference type="ChEBI" id="CHEBI:15378"/>
        <dbReference type="ChEBI" id="CHEBI:16845"/>
        <dbReference type="ChEBI" id="CHEBI:57783"/>
        <dbReference type="ChEBI" id="CHEBI:58349"/>
        <dbReference type="ChEBI" id="CHEBI:67139"/>
        <dbReference type="EC" id="1.17.1.8"/>
    </reaction>
</comment>
<dbReference type="Gene3D" id="3.40.50.720">
    <property type="entry name" value="NAD(P)-binding Rossmann-like Domain"/>
    <property type="match status" value="1"/>
</dbReference>
<dbReference type="Pfam" id="PF05173">
    <property type="entry name" value="DapB_C"/>
    <property type="match status" value="1"/>
</dbReference>
<evidence type="ECO:0000256" key="11">
    <source>
        <dbReference type="ARBA" id="ARBA00049080"/>
    </source>
</evidence>
<protein>
    <recommendedName>
        <fullName evidence="10 13">4-hydroxy-tetrahydrodipicolinate reductase</fullName>
        <shortName evidence="13">HTPA reductase</shortName>
        <ecNumber evidence="10 13">1.17.1.8</ecNumber>
    </recommendedName>
</protein>
<feature type="domain" description="Dihydrodipicolinate reductase C-terminal" evidence="15">
    <location>
        <begin position="131"/>
        <end position="265"/>
    </location>
</feature>
<dbReference type="GO" id="GO:0008839">
    <property type="term" value="F:4-hydroxy-tetrahydrodipicolinate reductase"/>
    <property type="evidence" value="ECO:0007669"/>
    <property type="project" value="UniProtKB-UniRule"/>
</dbReference>
<dbReference type="InterPro" id="IPR000846">
    <property type="entry name" value="DapB_N"/>
</dbReference>
<comment type="caution">
    <text evidence="16">The sequence shown here is derived from an EMBL/GenBank/DDBJ whole genome shotgun (WGS) entry which is preliminary data.</text>
</comment>
<gene>
    <name evidence="13 16" type="primary">dapB</name>
    <name evidence="16" type="ORF">H9895_08780</name>
</gene>
<dbReference type="AlphaFoldDB" id="A0A9D1PNN9"/>
<dbReference type="Pfam" id="PF01113">
    <property type="entry name" value="DapB_N"/>
    <property type="match status" value="1"/>
</dbReference>
<evidence type="ECO:0000256" key="3">
    <source>
        <dbReference type="ARBA" id="ARBA00022605"/>
    </source>
</evidence>
<evidence type="ECO:0000256" key="4">
    <source>
        <dbReference type="ARBA" id="ARBA00022857"/>
    </source>
</evidence>
<comment type="similarity">
    <text evidence="1 13">Belongs to the DapB family.</text>
</comment>
<dbReference type="Proteomes" id="UP000823937">
    <property type="component" value="Unassembled WGS sequence"/>
</dbReference>
<feature type="active site" description="Proton donor" evidence="13">
    <location>
        <position position="159"/>
    </location>
</feature>
<evidence type="ECO:0000256" key="10">
    <source>
        <dbReference type="ARBA" id="ARBA00038983"/>
    </source>
</evidence>
<dbReference type="GO" id="GO:0005829">
    <property type="term" value="C:cytosol"/>
    <property type="evidence" value="ECO:0007669"/>
    <property type="project" value="TreeGrafter"/>
</dbReference>
<dbReference type="PIRSF" id="PIRSF000161">
    <property type="entry name" value="DHPR"/>
    <property type="match status" value="1"/>
</dbReference>
<dbReference type="PANTHER" id="PTHR20836">
    <property type="entry name" value="DIHYDRODIPICOLINATE REDUCTASE"/>
    <property type="match status" value="1"/>
</dbReference>
<feature type="binding site" evidence="13">
    <location>
        <begin position="10"/>
        <end position="15"/>
    </location>
    <ligand>
        <name>NAD(+)</name>
        <dbReference type="ChEBI" id="CHEBI:57540"/>
    </ligand>
</feature>
<comment type="catalytic activity">
    <reaction evidence="12 13">
        <text>(S)-2,3,4,5-tetrahydrodipicolinate + NAD(+) + H2O = (2S,4S)-4-hydroxy-2,3,4,5-tetrahydrodipicolinate + NADH + H(+)</text>
        <dbReference type="Rhea" id="RHEA:35323"/>
        <dbReference type="ChEBI" id="CHEBI:15377"/>
        <dbReference type="ChEBI" id="CHEBI:15378"/>
        <dbReference type="ChEBI" id="CHEBI:16845"/>
        <dbReference type="ChEBI" id="CHEBI:57540"/>
        <dbReference type="ChEBI" id="CHEBI:57945"/>
        <dbReference type="ChEBI" id="CHEBI:67139"/>
        <dbReference type="EC" id="1.17.1.8"/>
    </reaction>
</comment>
<dbReference type="GO" id="GO:0051287">
    <property type="term" value="F:NAD binding"/>
    <property type="evidence" value="ECO:0007669"/>
    <property type="project" value="UniProtKB-UniRule"/>
</dbReference>
<dbReference type="InterPro" id="IPR036291">
    <property type="entry name" value="NAD(P)-bd_dom_sf"/>
</dbReference>
<keyword evidence="2 13" id="KW-0963">Cytoplasm</keyword>
<dbReference type="InterPro" id="IPR022664">
    <property type="entry name" value="DapB_N_CS"/>
</dbReference>
<dbReference type="GO" id="GO:0019877">
    <property type="term" value="P:diaminopimelate biosynthetic process"/>
    <property type="evidence" value="ECO:0007669"/>
    <property type="project" value="UniProtKB-UniRule"/>
</dbReference>
<comment type="caution">
    <text evidence="13">Was originally thought to be a dihydrodipicolinate reductase (DHDPR), catalyzing the conversion of dihydrodipicolinate to tetrahydrodipicolinate. However, it was shown in E.coli that the substrate of the enzymatic reaction is not dihydrodipicolinate (DHDP) but in fact (2S,4S)-4-hydroxy-2,3,4,5-tetrahydrodipicolinic acid (HTPA), the product released by the DapA-catalyzed reaction.</text>
</comment>
<keyword evidence="8 13" id="KW-0457">Lysine biosynthesis</keyword>
<keyword evidence="7 13" id="KW-0520">NAD</keyword>
<evidence type="ECO:0000256" key="12">
    <source>
        <dbReference type="ARBA" id="ARBA00049396"/>
    </source>
</evidence>
<dbReference type="NCBIfam" id="TIGR00036">
    <property type="entry name" value="dapB"/>
    <property type="match status" value="1"/>
</dbReference>
<keyword evidence="4 13" id="KW-0521">NADP</keyword>
<feature type="binding site" evidence="13">
    <location>
        <begin position="125"/>
        <end position="128"/>
    </location>
    <ligand>
        <name>NAD(+)</name>
        <dbReference type="ChEBI" id="CHEBI:57540"/>
    </ligand>
</feature>
<evidence type="ECO:0000256" key="1">
    <source>
        <dbReference type="ARBA" id="ARBA00006642"/>
    </source>
</evidence>
<feature type="binding site" evidence="13">
    <location>
        <begin position="99"/>
        <end position="101"/>
    </location>
    <ligand>
        <name>NAD(+)</name>
        <dbReference type="ChEBI" id="CHEBI:57540"/>
    </ligand>
</feature>
<evidence type="ECO:0000256" key="9">
    <source>
        <dbReference type="ARBA" id="ARBA00037922"/>
    </source>
</evidence>
<dbReference type="GO" id="GO:0050661">
    <property type="term" value="F:NADP binding"/>
    <property type="evidence" value="ECO:0007669"/>
    <property type="project" value="UniProtKB-UniRule"/>
</dbReference>
<dbReference type="PROSITE" id="PS01298">
    <property type="entry name" value="DAPB"/>
    <property type="match status" value="1"/>
</dbReference>
<dbReference type="FunFam" id="3.30.360.10:FF:000009">
    <property type="entry name" value="4-hydroxy-tetrahydrodipicolinate reductase"/>
    <property type="match status" value="1"/>
</dbReference>
<dbReference type="CDD" id="cd02274">
    <property type="entry name" value="DHDPR_N"/>
    <property type="match status" value="1"/>
</dbReference>
<evidence type="ECO:0000256" key="8">
    <source>
        <dbReference type="ARBA" id="ARBA00023154"/>
    </source>
</evidence>
<dbReference type="EMBL" id="DXHX01000125">
    <property type="protein sequence ID" value="HIV75156.1"/>
    <property type="molecule type" value="Genomic_DNA"/>
</dbReference>
<dbReference type="GO" id="GO:0016726">
    <property type="term" value="F:oxidoreductase activity, acting on CH or CH2 groups, NAD or NADP as acceptor"/>
    <property type="evidence" value="ECO:0007669"/>
    <property type="project" value="UniProtKB-UniRule"/>
</dbReference>
<keyword evidence="6 13" id="KW-0560">Oxidoreductase</keyword>
<dbReference type="Gene3D" id="3.30.360.10">
    <property type="entry name" value="Dihydrodipicolinate Reductase, domain 2"/>
    <property type="match status" value="1"/>
</dbReference>
<feature type="active site" description="Proton donor/acceptor" evidence="13">
    <location>
        <position position="155"/>
    </location>
</feature>
<comment type="caution">
    <text evidence="13">Lacks conserved residue(s) required for the propagation of feature annotation.</text>
</comment>
<name>A0A9D1PNN9_9BACI</name>
<comment type="subunit">
    <text evidence="13">Homotetramer.</text>
</comment>
<dbReference type="EC" id="1.17.1.8" evidence="10 13"/>
<dbReference type="SUPFAM" id="SSF55347">
    <property type="entry name" value="Glyceraldehyde-3-phosphate dehydrogenase-like, C-terminal domain"/>
    <property type="match status" value="1"/>
</dbReference>
<organism evidence="16 17">
    <name type="scientific">Candidatus Pseudogracilibacillus intestinigallinarum</name>
    <dbReference type="NCBI Taxonomy" id="2838742"/>
    <lineage>
        <taxon>Bacteria</taxon>
        <taxon>Bacillati</taxon>
        <taxon>Bacillota</taxon>
        <taxon>Bacilli</taxon>
        <taxon>Bacillales</taxon>
        <taxon>Bacillaceae</taxon>
        <taxon>Pseudogracilibacillus</taxon>
    </lineage>
</organism>
<keyword evidence="5 13" id="KW-0220">Diaminopimelate biosynthesis</keyword>
<feature type="binding site" evidence="13">
    <location>
        <begin position="165"/>
        <end position="166"/>
    </location>
    <ligand>
        <name>(S)-2,3,4,5-tetrahydrodipicolinate</name>
        <dbReference type="ChEBI" id="CHEBI:16845"/>
    </ligand>
</feature>